<feature type="domain" description="Glutamine amidotransferase type-2" evidence="2">
    <location>
        <begin position="2"/>
        <end position="325"/>
    </location>
</feature>
<organism evidence="3">
    <name type="scientific">marine sediment metagenome</name>
    <dbReference type="NCBI Taxonomy" id="412755"/>
    <lineage>
        <taxon>unclassified sequences</taxon>
        <taxon>metagenomes</taxon>
        <taxon>ecological metagenomes</taxon>
    </lineage>
</organism>
<dbReference type="Gene3D" id="3.60.20.10">
    <property type="entry name" value="Glutamine Phosphoribosylpyrophosphate, subunit 1, domain 1"/>
    <property type="match status" value="1"/>
</dbReference>
<evidence type="ECO:0000256" key="1">
    <source>
        <dbReference type="SAM" id="MobiDB-lite"/>
    </source>
</evidence>
<feature type="region of interest" description="Disordered" evidence="1">
    <location>
        <begin position="256"/>
        <end position="284"/>
    </location>
</feature>
<comment type="caution">
    <text evidence="3">The sequence shown here is derived from an EMBL/GenBank/DDBJ whole genome shotgun (WGS) entry which is preliminary data.</text>
</comment>
<gene>
    <name evidence="3" type="ORF">LCGC14_2503640</name>
</gene>
<evidence type="ECO:0000259" key="2">
    <source>
        <dbReference type="PROSITE" id="PS51278"/>
    </source>
</evidence>
<dbReference type="InterPro" id="IPR029055">
    <property type="entry name" value="Ntn_hydrolases_N"/>
</dbReference>
<dbReference type="CDD" id="cd00352">
    <property type="entry name" value="Gn_AT_II"/>
    <property type="match status" value="1"/>
</dbReference>
<evidence type="ECO:0000313" key="3">
    <source>
        <dbReference type="EMBL" id="KKL15632.1"/>
    </source>
</evidence>
<dbReference type="InterPro" id="IPR017932">
    <property type="entry name" value="GATase_2_dom"/>
</dbReference>
<dbReference type="AlphaFoldDB" id="A0A0F9BP38"/>
<reference evidence="3" key="1">
    <citation type="journal article" date="2015" name="Nature">
        <title>Complex archaea that bridge the gap between prokaryotes and eukaryotes.</title>
        <authorList>
            <person name="Spang A."/>
            <person name="Saw J.H."/>
            <person name="Jorgensen S.L."/>
            <person name="Zaremba-Niedzwiedzka K."/>
            <person name="Martijn J."/>
            <person name="Lind A.E."/>
            <person name="van Eijk R."/>
            <person name="Schleper C."/>
            <person name="Guy L."/>
            <person name="Ettema T.J."/>
        </authorList>
    </citation>
    <scope>NUCLEOTIDE SEQUENCE</scope>
</reference>
<name>A0A0F9BP38_9ZZZZ</name>
<accession>A0A0F9BP38</accession>
<feature type="compositionally biased region" description="Polar residues" evidence="1">
    <location>
        <begin position="270"/>
        <end position="282"/>
    </location>
</feature>
<proteinExistence type="predicted"/>
<dbReference type="PROSITE" id="PS51278">
    <property type="entry name" value="GATASE_TYPE_2"/>
    <property type="match status" value="1"/>
</dbReference>
<protein>
    <recommendedName>
        <fullName evidence="2">Glutamine amidotransferase type-2 domain-containing protein</fullName>
    </recommendedName>
</protein>
<dbReference type="EMBL" id="LAZR01039988">
    <property type="protein sequence ID" value="KKL15632.1"/>
    <property type="molecule type" value="Genomic_DNA"/>
</dbReference>
<dbReference type="SUPFAM" id="SSF56235">
    <property type="entry name" value="N-terminal nucleophile aminohydrolases (Ntn hydrolases)"/>
    <property type="match status" value="1"/>
</dbReference>
<sequence>MCRIAYNPSPTINYEAEDLWGFFSRLERVGGKDGNGIFIPKTGVLEKSAVAMPICVDVEDCGEFLFHTRNATNGKVADHNCQPFVGKRYAMVHNGIFSGIESYANLLGFHKSTAKYSDSYMMHWVMEKVGILNFYLAFKDKSYGVIVAYDKTLKKTFLLKTGGVFTGGQLKKSMKWIYASSELDFWELHDIKVKRFGSGLYRLGEEGYKRLHKGRRTRYVGGRSTATVYTNYYNGGHWNKKKRKWEYDTPPYSKKKIKTKGIDKHGKKPFSSNGKTNTIDSSESTKEVITVEYSQTDKSKGINNLFPGGDNVNNLNSFFSRVRGI</sequence>